<dbReference type="Proteomes" id="UP000747542">
    <property type="component" value="Unassembled WGS sequence"/>
</dbReference>
<organism evidence="2 3">
    <name type="scientific">Homarus americanus</name>
    <name type="common">American lobster</name>
    <dbReference type="NCBI Taxonomy" id="6706"/>
    <lineage>
        <taxon>Eukaryota</taxon>
        <taxon>Metazoa</taxon>
        <taxon>Ecdysozoa</taxon>
        <taxon>Arthropoda</taxon>
        <taxon>Crustacea</taxon>
        <taxon>Multicrustacea</taxon>
        <taxon>Malacostraca</taxon>
        <taxon>Eumalacostraca</taxon>
        <taxon>Eucarida</taxon>
        <taxon>Decapoda</taxon>
        <taxon>Pleocyemata</taxon>
        <taxon>Astacidea</taxon>
        <taxon>Nephropoidea</taxon>
        <taxon>Nephropidae</taxon>
        <taxon>Homarus</taxon>
    </lineage>
</organism>
<feature type="compositionally biased region" description="Basic and acidic residues" evidence="1">
    <location>
        <begin position="1"/>
        <end position="15"/>
    </location>
</feature>
<gene>
    <name evidence="2" type="ORF">Hamer_G015652</name>
</gene>
<keyword evidence="3" id="KW-1185">Reference proteome</keyword>
<dbReference type="EMBL" id="JAHLQT010043233">
    <property type="protein sequence ID" value="KAG7155050.1"/>
    <property type="molecule type" value="Genomic_DNA"/>
</dbReference>
<name>A0A8J5JGA3_HOMAM</name>
<reference evidence="2" key="1">
    <citation type="journal article" date="2021" name="Sci. Adv.">
        <title>The American lobster genome reveals insights on longevity, neural, and immune adaptations.</title>
        <authorList>
            <person name="Polinski J.M."/>
            <person name="Zimin A.V."/>
            <person name="Clark K.F."/>
            <person name="Kohn A.B."/>
            <person name="Sadowski N."/>
            <person name="Timp W."/>
            <person name="Ptitsyn A."/>
            <person name="Khanna P."/>
            <person name="Romanova D.Y."/>
            <person name="Williams P."/>
            <person name="Greenwood S.J."/>
            <person name="Moroz L.L."/>
            <person name="Walt D.R."/>
            <person name="Bodnar A.G."/>
        </authorList>
    </citation>
    <scope>NUCLEOTIDE SEQUENCE</scope>
    <source>
        <strain evidence="2">GMGI-L3</strain>
    </source>
</reference>
<sequence>MKRDAPRGEAERNSQDEDTSANDNSVRYEQVQDEGVYDMGKYADADNSWVKELCKKLAEEYGGNFIIVRPLKDQPGKVAYFCELCYAEMNAKKSLDLHCSGMKHLKVTNKKCT</sequence>
<dbReference type="AlphaFoldDB" id="A0A8J5JGA3"/>
<comment type="caution">
    <text evidence="2">The sequence shown here is derived from an EMBL/GenBank/DDBJ whole genome shotgun (WGS) entry which is preliminary data.</text>
</comment>
<evidence type="ECO:0000313" key="3">
    <source>
        <dbReference type="Proteomes" id="UP000747542"/>
    </source>
</evidence>
<evidence type="ECO:0000256" key="1">
    <source>
        <dbReference type="SAM" id="MobiDB-lite"/>
    </source>
</evidence>
<evidence type="ECO:0008006" key="4">
    <source>
        <dbReference type="Google" id="ProtNLM"/>
    </source>
</evidence>
<evidence type="ECO:0000313" key="2">
    <source>
        <dbReference type="EMBL" id="KAG7155050.1"/>
    </source>
</evidence>
<protein>
    <recommendedName>
        <fullName evidence="4">C2H2-type domain-containing protein</fullName>
    </recommendedName>
</protein>
<accession>A0A8J5JGA3</accession>
<proteinExistence type="predicted"/>
<feature type="region of interest" description="Disordered" evidence="1">
    <location>
        <begin position="1"/>
        <end position="29"/>
    </location>
</feature>